<feature type="region of interest" description="Disordered" evidence="1">
    <location>
        <begin position="33"/>
        <end position="69"/>
    </location>
</feature>
<name>A0A4U6TWM1_SETVI</name>
<accession>A0A4U6TWM1</accession>
<evidence type="ECO:0000256" key="1">
    <source>
        <dbReference type="SAM" id="MobiDB-lite"/>
    </source>
</evidence>
<feature type="compositionally biased region" description="Polar residues" evidence="1">
    <location>
        <begin position="51"/>
        <end position="60"/>
    </location>
</feature>
<dbReference type="AlphaFoldDB" id="A0A4U6TWM1"/>
<dbReference type="Gramene" id="TKW05994">
    <property type="protein sequence ID" value="TKW05994"/>
    <property type="gene ID" value="SEVIR_7G213151v2"/>
</dbReference>
<feature type="compositionally biased region" description="Basic residues" evidence="1">
    <location>
        <begin position="33"/>
        <end position="47"/>
    </location>
</feature>
<keyword evidence="3" id="KW-1185">Reference proteome</keyword>
<evidence type="ECO:0000313" key="3">
    <source>
        <dbReference type="Proteomes" id="UP000298652"/>
    </source>
</evidence>
<protein>
    <submittedName>
        <fullName evidence="2">Uncharacterized protein</fullName>
    </submittedName>
</protein>
<gene>
    <name evidence="2" type="ORF">SEVIR_7G213151v2</name>
</gene>
<organism evidence="2 3">
    <name type="scientific">Setaria viridis</name>
    <name type="common">Green bristlegrass</name>
    <name type="synonym">Setaria italica subsp. viridis</name>
    <dbReference type="NCBI Taxonomy" id="4556"/>
    <lineage>
        <taxon>Eukaryota</taxon>
        <taxon>Viridiplantae</taxon>
        <taxon>Streptophyta</taxon>
        <taxon>Embryophyta</taxon>
        <taxon>Tracheophyta</taxon>
        <taxon>Spermatophyta</taxon>
        <taxon>Magnoliopsida</taxon>
        <taxon>Liliopsida</taxon>
        <taxon>Poales</taxon>
        <taxon>Poaceae</taxon>
        <taxon>PACMAD clade</taxon>
        <taxon>Panicoideae</taxon>
        <taxon>Panicodae</taxon>
        <taxon>Paniceae</taxon>
        <taxon>Cenchrinae</taxon>
        <taxon>Setaria</taxon>
    </lineage>
</organism>
<proteinExistence type="predicted"/>
<dbReference type="EMBL" id="CM016558">
    <property type="protein sequence ID" value="TKW05994.1"/>
    <property type="molecule type" value="Genomic_DNA"/>
</dbReference>
<evidence type="ECO:0000313" key="2">
    <source>
        <dbReference type="EMBL" id="TKW05994.1"/>
    </source>
</evidence>
<reference evidence="2" key="1">
    <citation type="submission" date="2019-03" db="EMBL/GenBank/DDBJ databases">
        <title>WGS assembly of Setaria viridis.</title>
        <authorList>
            <person name="Huang P."/>
            <person name="Jenkins J."/>
            <person name="Grimwood J."/>
            <person name="Barry K."/>
            <person name="Healey A."/>
            <person name="Mamidi S."/>
            <person name="Sreedasyam A."/>
            <person name="Shu S."/>
            <person name="Feldman M."/>
            <person name="Wu J."/>
            <person name="Yu Y."/>
            <person name="Chen C."/>
            <person name="Johnson J."/>
            <person name="Rokhsar D."/>
            <person name="Baxter I."/>
            <person name="Schmutz J."/>
            <person name="Brutnell T."/>
            <person name="Kellogg E."/>
        </authorList>
    </citation>
    <scope>NUCLEOTIDE SEQUENCE [LARGE SCALE GENOMIC DNA]</scope>
</reference>
<sequence>MGTGAHPPMAASATRPCGRATGAWARVASKIHARGGGRRMRPRRAHPARMQYSSTQTAHQCSAPPPPPPERCVRPYYAVVQVGPPAHLWAVGHVSASERPDKG</sequence>
<dbReference type="Proteomes" id="UP000298652">
    <property type="component" value="Chromosome 7"/>
</dbReference>